<name>A0A2A9P005_9AGAR</name>
<dbReference type="STRING" id="703135.A0A2A9P005"/>
<dbReference type="InterPro" id="IPR022880">
    <property type="entry name" value="DNApol_IV"/>
</dbReference>
<dbReference type="InterPro" id="IPR050116">
    <property type="entry name" value="DNA_polymerase-Y"/>
</dbReference>
<organism evidence="14 15">
    <name type="scientific">Amanita thiersii Skay4041</name>
    <dbReference type="NCBI Taxonomy" id="703135"/>
    <lineage>
        <taxon>Eukaryota</taxon>
        <taxon>Fungi</taxon>
        <taxon>Dikarya</taxon>
        <taxon>Basidiomycota</taxon>
        <taxon>Agaricomycotina</taxon>
        <taxon>Agaricomycetes</taxon>
        <taxon>Agaricomycetidae</taxon>
        <taxon>Agaricales</taxon>
        <taxon>Pluteineae</taxon>
        <taxon>Amanitaceae</taxon>
        <taxon>Amanita</taxon>
    </lineage>
</organism>
<dbReference type="CDD" id="cd03586">
    <property type="entry name" value="PolY_Pol_IV_kappa"/>
    <property type="match status" value="1"/>
</dbReference>
<evidence type="ECO:0000256" key="12">
    <source>
        <dbReference type="SAM" id="MobiDB-lite"/>
    </source>
</evidence>
<dbReference type="PROSITE" id="PS50173">
    <property type="entry name" value="UMUC"/>
    <property type="match status" value="1"/>
</dbReference>
<dbReference type="InterPro" id="IPR036775">
    <property type="entry name" value="DNA_pol_Y-fam_lit_finger_sf"/>
</dbReference>
<dbReference type="Proteomes" id="UP000242287">
    <property type="component" value="Unassembled WGS sequence"/>
</dbReference>
<evidence type="ECO:0000256" key="11">
    <source>
        <dbReference type="ARBA" id="ARBA00049244"/>
    </source>
</evidence>
<evidence type="ECO:0000256" key="7">
    <source>
        <dbReference type="ARBA" id="ARBA00022763"/>
    </source>
</evidence>
<dbReference type="PANTHER" id="PTHR11076:SF33">
    <property type="entry name" value="DNA POLYMERASE KAPPA"/>
    <property type="match status" value="1"/>
</dbReference>
<dbReference type="Gene3D" id="3.30.70.270">
    <property type="match status" value="1"/>
</dbReference>
<dbReference type="GO" id="GO:0006260">
    <property type="term" value="P:DNA replication"/>
    <property type="evidence" value="ECO:0007669"/>
    <property type="project" value="UniProtKB-KW"/>
</dbReference>
<dbReference type="FunFam" id="3.40.1170.60:FF:000012">
    <property type="entry name" value="Putative DNA-directed polymerase kappa"/>
    <property type="match status" value="1"/>
</dbReference>
<dbReference type="AlphaFoldDB" id="A0A2A9P005"/>
<keyword evidence="6" id="KW-0479">Metal-binding</keyword>
<keyword evidence="9" id="KW-0239">DNA-directed DNA polymerase</keyword>
<proteinExistence type="predicted"/>
<dbReference type="SUPFAM" id="SSF56672">
    <property type="entry name" value="DNA/RNA polymerases"/>
    <property type="match status" value="1"/>
</dbReference>
<keyword evidence="10" id="KW-0234">DNA repair</keyword>
<dbReference type="Gene3D" id="1.10.150.810">
    <property type="match status" value="2"/>
</dbReference>
<feature type="compositionally biased region" description="Polar residues" evidence="12">
    <location>
        <begin position="608"/>
        <end position="622"/>
    </location>
</feature>
<dbReference type="NCBIfam" id="NF002677">
    <property type="entry name" value="PRK02406.1"/>
    <property type="match status" value="1"/>
</dbReference>
<evidence type="ECO:0000256" key="1">
    <source>
        <dbReference type="ARBA" id="ARBA00012417"/>
    </source>
</evidence>
<evidence type="ECO:0000256" key="10">
    <source>
        <dbReference type="ARBA" id="ARBA00023204"/>
    </source>
</evidence>
<dbReference type="Pfam" id="PF11799">
    <property type="entry name" value="IMS_C"/>
    <property type="match status" value="1"/>
</dbReference>
<evidence type="ECO:0000313" key="15">
    <source>
        <dbReference type="Proteomes" id="UP000242287"/>
    </source>
</evidence>
<dbReference type="EMBL" id="KZ301972">
    <property type="protein sequence ID" value="PFH53760.1"/>
    <property type="molecule type" value="Genomic_DNA"/>
</dbReference>
<reference evidence="14 15" key="1">
    <citation type="submission" date="2014-02" db="EMBL/GenBank/DDBJ databases">
        <title>Transposable element dynamics among asymbiotic and ectomycorrhizal Amanita fungi.</title>
        <authorList>
            <consortium name="DOE Joint Genome Institute"/>
            <person name="Hess J."/>
            <person name="Skrede I."/>
            <person name="Wolfe B."/>
            <person name="LaButti K."/>
            <person name="Ohm R.A."/>
            <person name="Grigoriev I.V."/>
            <person name="Pringle A."/>
        </authorList>
    </citation>
    <scope>NUCLEOTIDE SEQUENCE [LARGE SCALE GENOMIC DNA]</scope>
    <source>
        <strain evidence="14 15">SKay4041</strain>
    </source>
</reference>
<dbReference type="Gene3D" id="3.30.160.60">
    <property type="entry name" value="Classic Zinc Finger"/>
    <property type="match status" value="1"/>
</dbReference>
<dbReference type="InterPro" id="IPR017961">
    <property type="entry name" value="DNA_pol_Y-fam_little_finger"/>
</dbReference>
<gene>
    <name evidence="14" type="ORF">AMATHDRAFT_991</name>
</gene>
<keyword evidence="3" id="KW-0808">Transferase</keyword>
<dbReference type="OrthoDB" id="1747274at2759"/>
<dbReference type="FunFam" id="1.10.150.810:FF:000001">
    <property type="entry name" value="DNA polymerase kappa"/>
    <property type="match status" value="1"/>
</dbReference>
<evidence type="ECO:0000259" key="13">
    <source>
        <dbReference type="PROSITE" id="PS50173"/>
    </source>
</evidence>
<dbReference type="GO" id="GO:0003684">
    <property type="term" value="F:damaged DNA binding"/>
    <property type="evidence" value="ECO:0007669"/>
    <property type="project" value="InterPro"/>
</dbReference>
<feature type="compositionally biased region" description="Low complexity" evidence="12">
    <location>
        <begin position="650"/>
        <end position="668"/>
    </location>
</feature>
<dbReference type="Gene3D" id="3.30.1490.100">
    <property type="entry name" value="DNA polymerase, Y-family, little finger domain"/>
    <property type="match status" value="1"/>
</dbReference>
<evidence type="ECO:0000256" key="3">
    <source>
        <dbReference type="ARBA" id="ARBA00022679"/>
    </source>
</evidence>
<dbReference type="FunFam" id="1.10.150.810:FF:000003">
    <property type="entry name" value="DNA polymerase kappa subunit"/>
    <property type="match status" value="1"/>
</dbReference>
<protein>
    <recommendedName>
        <fullName evidence="2">DNA polymerase kappa</fullName>
        <ecNumber evidence="1">2.7.7.7</ecNumber>
    </recommendedName>
</protein>
<feature type="compositionally biased region" description="Basic and acidic residues" evidence="12">
    <location>
        <begin position="623"/>
        <end position="636"/>
    </location>
</feature>
<keyword evidence="8" id="KW-0460">Magnesium</keyword>
<evidence type="ECO:0000256" key="9">
    <source>
        <dbReference type="ARBA" id="ARBA00022932"/>
    </source>
</evidence>
<dbReference type="PANTHER" id="PTHR11076">
    <property type="entry name" value="DNA REPAIR POLYMERASE UMUC / TRANSFERASE FAMILY MEMBER"/>
    <property type="match status" value="1"/>
</dbReference>
<dbReference type="Gene3D" id="3.40.1170.60">
    <property type="match status" value="1"/>
</dbReference>
<evidence type="ECO:0000256" key="6">
    <source>
        <dbReference type="ARBA" id="ARBA00022723"/>
    </source>
</evidence>
<dbReference type="GO" id="GO:0046872">
    <property type="term" value="F:metal ion binding"/>
    <property type="evidence" value="ECO:0007669"/>
    <property type="project" value="UniProtKB-KW"/>
</dbReference>
<dbReference type="InterPro" id="IPR043502">
    <property type="entry name" value="DNA/RNA_pol_sf"/>
</dbReference>
<dbReference type="GO" id="GO:0042276">
    <property type="term" value="P:error-prone translesion synthesis"/>
    <property type="evidence" value="ECO:0007669"/>
    <property type="project" value="TreeGrafter"/>
</dbReference>
<dbReference type="GO" id="GO:0070987">
    <property type="term" value="P:error-free translesion synthesis"/>
    <property type="evidence" value="ECO:0007669"/>
    <property type="project" value="UniProtKB-ARBA"/>
</dbReference>
<keyword evidence="4" id="KW-0548">Nucleotidyltransferase</keyword>
<accession>A0A2A9P005</accession>
<dbReference type="InterPro" id="IPR001126">
    <property type="entry name" value="UmuC"/>
</dbReference>
<dbReference type="Pfam" id="PF00817">
    <property type="entry name" value="IMS"/>
    <property type="match status" value="1"/>
</dbReference>
<feature type="region of interest" description="Disordered" evidence="12">
    <location>
        <begin position="506"/>
        <end position="680"/>
    </location>
</feature>
<dbReference type="GO" id="GO:0005634">
    <property type="term" value="C:nucleus"/>
    <property type="evidence" value="ECO:0007669"/>
    <property type="project" value="TreeGrafter"/>
</dbReference>
<feature type="domain" description="UmuC" evidence="13">
    <location>
        <begin position="137"/>
        <end position="332"/>
    </location>
</feature>
<evidence type="ECO:0000256" key="5">
    <source>
        <dbReference type="ARBA" id="ARBA00022705"/>
    </source>
</evidence>
<feature type="compositionally biased region" description="Basic and acidic residues" evidence="12">
    <location>
        <begin position="546"/>
        <end position="561"/>
    </location>
</feature>
<evidence type="ECO:0000313" key="14">
    <source>
        <dbReference type="EMBL" id="PFH53760.1"/>
    </source>
</evidence>
<evidence type="ECO:0000256" key="4">
    <source>
        <dbReference type="ARBA" id="ARBA00022695"/>
    </source>
</evidence>
<keyword evidence="15" id="KW-1185">Reference proteome</keyword>
<dbReference type="EC" id="2.7.7.7" evidence="1"/>
<feature type="compositionally biased region" description="Polar residues" evidence="12">
    <location>
        <begin position="577"/>
        <end position="586"/>
    </location>
</feature>
<feature type="compositionally biased region" description="Basic and acidic residues" evidence="12">
    <location>
        <begin position="671"/>
        <end position="680"/>
    </location>
</feature>
<dbReference type="GO" id="GO:0003887">
    <property type="term" value="F:DNA-directed DNA polymerase activity"/>
    <property type="evidence" value="ECO:0007669"/>
    <property type="project" value="UniProtKB-KW"/>
</dbReference>
<evidence type="ECO:0000256" key="8">
    <source>
        <dbReference type="ARBA" id="ARBA00022842"/>
    </source>
</evidence>
<feature type="compositionally biased region" description="Acidic residues" evidence="12">
    <location>
        <begin position="562"/>
        <end position="574"/>
    </location>
</feature>
<keyword evidence="7" id="KW-0227">DNA damage</keyword>
<keyword evidence="5" id="KW-0235">DNA replication</keyword>
<sequence length="735" mass="82964">MKEENTEESKQASQETESLVKRLAGPSTGKAGYDITFLTVLLVWCLVSDFPVPSLFPPTIRLQKDQTEINRIIADASKGSKFYENEKRKDKDLTERIRKILKQRDEAMKGADISRIEALVDNMLSELEAQRDLSQIIVHVDMDAFFANVELLYNPDLEGKPFGVGHGVLTTASYEARKYGVRSGMPTYIAKKLCPELILVSNHFQKYMDKSKQVMDVFRRYDPSIAIAGCDEGYLNITPYCEEHGLTPDECVQEMRSKVFEDTQLTASAGIAPNKVPSYSSWCYQMLTQKQMLAKICSDKNKPNGQFHLPFDAKAIVEFMRDLSIRKVPGVGRVNERLLESIGIKTCGDIYQYRATVYLMDKQFGLGFLLRTYLGIGSNVVQPYQREERKSIGAERTFSALGDKEKIFNKLEEIAQELEHDMETNGWTGRTVTLKYKLDTYQVFTRAKSMDKWITKKEDLFAIGKELLMPEFPLRLRLIGLRVTKLKDLRNQASSSAGIKRFFESVKHDSPRKKPRLNDPQTVQEGLNICDPEEGHGENDESMPGFHEDDERDLEPSQHEASDEDEYADGEDKDLEQSASTLSGKKTTIDSKQRPRPPVSAPAGITIHTRTFTEGNDASKNTKSSESDQEEKERQHQPRRVLKPASVAHTSTTGKTSSSIKPSSFKGGAKNTRERVASREEPLECPICGRTLMTDNQGLNAHVDFCLSRTAIREAQAESIISSISKKPMARTTKR</sequence>
<dbReference type="SUPFAM" id="SSF100879">
    <property type="entry name" value="Lesion bypass DNA polymerase (Y-family), little finger domain"/>
    <property type="match status" value="1"/>
</dbReference>
<dbReference type="GO" id="GO:0006281">
    <property type="term" value="P:DNA repair"/>
    <property type="evidence" value="ECO:0007669"/>
    <property type="project" value="UniProtKB-KW"/>
</dbReference>
<dbReference type="InterPro" id="IPR043128">
    <property type="entry name" value="Rev_trsase/Diguanyl_cyclase"/>
</dbReference>
<evidence type="ECO:0000256" key="2">
    <source>
        <dbReference type="ARBA" id="ARBA00016178"/>
    </source>
</evidence>
<dbReference type="FunFam" id="3.30.1490.100:FF:000004">
    <property type="entry name" value="DNA polymerase IV"/>
    <property type="match status" value="1"/>
</dbReference>
<comment type="catalytic activity">
    <reaction evidence="11">
        <text>DNA(n) + a 2'-deoxyribonucleoside 5'-triphosphate = DNA(n+1) + diphosphate</text>
        <dbReference type="Rhea" id="RHEA:22508"/>
        <dbReference type="Rhea" id="RHEA-COMP:17339"/>
        <dbReference type="Rhea" id="RHEA-COMP:17340"/>
        <dbReference type="ChEBI" id="CHEBI:33019"/>
        <dbReference type="ChEBI" id="CHEBI:61560"/>
        <dbReference type="ChEBI" id="CHEBI:173112"/>
        <dbReference type="EC" id="2.7.7.7"/>
    </reaction>
</comment>